<dbReference type="Proteomes" id="UP000509568">
    <property type="component" value="Chromosome"/>
</dbReference>
<evidence type="ECO:0000256" key="1">
    <source>
        <dbReference type="ARBA" id="ARBA00004514"/>
    </source>
</evidence>
<accession>A0A7D5D644</accession>
<keyword evidence="7" id="KW-1185">Reference proteome</keyword>
<protein>
    <recommendedName>
        <fullName evidence="5">Flagellar protein FliT</fullName>
    </recommendedName>
</protein>
<evidence type="ECO:0000313" key="7">
    <source>
        <dbReference type="Proteomes" id="UP000509568"/>
    </source>
</evidence>
<dbReference type="AlphaFoldDB" id="A0A7D5D644"/>
<reference evidence="6 7" key="1">
    <citation type="submission" date="2020-06" db="EMBL/GenBank/DDBJ databases">
        <title>Pseudomonas eucalypticola sp. nov., an endophyte of Eucalyptus dunnii leaves with biocontrol ability of eucalyptus leaf blight.</title>
        <authorList>
            <person name="Liu Y."/>
            <person name="Song Z."/>
            <person name="Zeng H."/>
            <person name="Lu M."/>
            <person name="Wang X."/>
            <person name="Lian X."/>
            <person name="Zhang Q."/>
        </authorList>
    </citation>
    <scope>NUCLEOTIDE SEQUENCE [LARGE SCALE GENOMIC DNA]</scope>
    <source>
        <strain evidence="6 7">NP-1</strain>
    </source>
</reference>
<dbReference type="InterPro" id="IPR008622">
    <property type="entry name" value="FliT"/>
</dbReference>
<organism evidence="6 7">
    <name type="scientific">Pseudomonas eucalypticola</name>
    <dbReference type="NCBI Taxonomy" id="2599595"/>
    <lineage>
        <taxon>Bacteria</taxon>
        <taxon>Pseudomonadati</taxon>
        <taxon>Pseudomonadota</taxon>
        <taxon>Gammaproteobacteria</taxon>
        <taxon>Pseudomonadales</taxon>
        <taxon>Pseudomonadaceae</taxon>
        <taxon>Pseudomonas</taxon>
    </lineage>
</organism>
<keyword evidence="6" id="KW-0282">Flagellum</keyword>
<evidence type="ECO:0000256" key="5">
    <source>
        <dbReference type="ARBA" id="ARBA00093797"/>
    </source>
</evidence>
<name>A0A7D5D644_9PSED</name>
<dbReference type="RefSeq" id="WP_158154685.1">
    <property type="nucleotide sequence ID" value="NZ_CP056030.1"/>
</dbReference>
<sequence length="103" mass="11555">MSALEKIQATRQALETALVNEDWEAVTALDLDIRACLDGALADKTVDAQLLREHLEGLLVLYRQLVDVTSRARQSIASEMTQAKRGYEAAKVYNMARRASFMR</sequence>
<evidence type="ECO:0000256" key="2">
    <source>
        <dbReference type="ARBA" id="ARBA00022490"/>
    </source>
</evidence>
<evidence type="ECO:0000313" key="6">
    <source>
        <dbReference type="EMBL" id="QKZ03612.1"/>
    </source>
</evidence>
<gene>
    <name evidence="6" type="ORF">HWQ56_07345</name>
</gene>
<comment type="subcellular location">
    <subcellularLocation>
        <location evidence="1">Cytoplasm</location>
        <location evidence="1">Cytosol</location>
    </subcellularLocation>
</comment>
<keyword evidence="2" id="KW-0963">Cytoplasm</keyword>
<proteinExistence type="predicted"/>
<dbReference type="EMBL" id="CP056030">
    <property type="protein sequence ID" value="QKZ03612.1"/>
    <property type="molecule type" value="Genomic_DNA"/>
</dbReference>
<dbReference type="Pfam" id="PF05400">
    <property type="entry name" value="FliT"/>
    <property type="match status" value="1"/>
</dbReference>
<keyword evidence="3" id="KW-1005">Bacterial flagellum biogenesis</keyword>
<evidence type="ECO:0000256" key="4">
    <source>
        <dbReference type="ARBA" id="ARBA00023186"/>
    </source>
</evidence>
<keyword evidence="6" id="KW-0966">Cell projection</keyword>
<dbReference type="KEGG" id="pez:HWQ56_07345"/>
<evidence type="ECO:0000256" key="3">
    <source>
        <dbReference type="ARBA" id="ARBA00022795"/>
    </source>
</evidence>
<keyword evidence="6" id="KW-0969">Cilium</keyword>
<keyword evidence="4" id="KW-0143">Chaperone</keyword>